<dbReference type="PANTHER" id="PTHR34106">
    <property type="entry name" value="GLYCOSIDASE"/>
    <property type="match status" value="1"/>
</dbReference>
<keyword evidence="3" id="KW-0732">Signal</keyword>
<dbReference type="OrthoDB" id="21615at2759"/>
<protein>
    <submittedName>
        <fullName evidence="4">Uncharacterized protein</fullName>
    </submittedName>
</protein>
<dbReference type="CDD" id="cd18610">
    <property type="entry name" value="GH130_BT3780-like"/>
    <property type="match status" value="1"/>
</dbReference>
<dbReference type="RefSeq" id="XP_035324110.1">
    <property type="nucleotide sequence ID" value="XM_035466273.1"/>
</dbReference>
<reference evidence="4" key="1">
    <citation type="submission" date="2020-03" db="EMBL/GenBank/DDBJ databases">
        <title>Site-based positive gene gene selection in Geosmithia morbida across the United States reveals a broad range of putative effectors and factors for local host and environmental adapation.</title>
        <authorList>
            <person name="Onufrak A."/>
            <person name="Murdoch R.W."/>
            <person name="Gazis R."/>
            <person name="Huff M."/>
            <person name="Staton M."/>
            <person name="Klingeman W."/>
            <person name="Hadziabdic D."/>
        </authorList>
    </citation>
    <scope>NUCLEOTIDE SEQUENCE</scope>
    <source>
        <strain evidence="4">1262</strain>
    </source>
</reference>
<dbReference type="Proteomes" id="UP000749293">
    <property type="component" value="Unassembled WGS sequence"/>
</dbReference>
<proteinExistence type="predicted"/>
<gene>
    <name evidence="4" type="ORF">GMORB2_4298</name>
</gene>
<dbReference type="Gene3D" id="2.115.10.20">
    <property type="entry name" value="Glycosyl hydrolase domain, family 43"/>
    <property type="match status" value="1"/>
</dbReference>
<dbReference type="EMBL" id="JAANYQ010000003">
    <property type="protein sequence ID" value="KAF4125458.1"/>
    <property type="molecule type" value="Genomic_DNA"/>
</dbReference>
<evidence type="ECO:0000256" key="2">
    <source>
        <dbReference type="ARBA" id="ARBA00022679"/>
    </source>
</evidence>
<dbReference type="SUPFAM" id="SSF75005">
    <property type="entry name" value="Arabinanase/levansucrase/invertase"/>
    <property type="match status" value="1"/>
</dbReference>
<keyword evidence="2" id="KW-0808">Transferase</keyword>
<dbReference type="PANTHER" id="PTHR34106:SF5">
    <property type="entry name" value="GLYCOSIDASE"/>
    <property type="match status" value="1"/>
</dbReference>
<dbReference type="PIRSF" id="PIRSF016202">
    <property type="entry name" value="PH1107"/>
    <property type="match status" value="1"/>
</dbReference>
<evidence type="ECO:0000313" key="5">
    <source>
        <dbReference type="Proteomes" id="UP000749293"/>
    </source>
</evidence>
<feature type="signal peptide" evidence="3">
    <location>
        <begin position="1"/>
        <end position="19"/>
    </location>
</feature>
<name>A0A9P4Z1B3_9HYPO</name>
<dbReference type="AlphaFoldDB" id="A0A9P4Z1B3"/>
<keyword evidence="1" id="KW-0328">Glycosyltransferase</keyword>
<dbReference type="GO" id="GO:0016757">
    <property type="term" value="F:glycosyltransferase activity"/>
    <property type="evidence" value="ECO:0007669"/>
    <property type="project" value="UniProtKB-KW"/>
</dbReference>
<keyword evidence="5" id="KW-1185">Reference proteome</keyword>
<comment type="caution">
    <text evidence="4">The sequence shown here is derived from an EMBL/GenBank/DDBJ whole genome shotgun (WGS) entry which is preliminary data.</text>
</comment>
<evidence type="ECO:0000256" key="1">
    <source>
        <dbReference type="ARBA" id="ARBA00022676"/>
    </source>
</evidence>
<dbReference type="GeneID" id="55970526"/>
<dbReference type="Pfam" id="PF04041">
    <property type="entry name" value="Glyco_hydro_130"/>
    <property type="match status" value="1"/>
</dbReference>
<evidence type="ECO:0000256" key="3">
    <source>
        <dbReference type="SAM" id="SignalP"/>
    </source>
</evidence>
<feature type="chain" id="PRO_5040383067" evidence="3">
    <location>
        <begin position="20"/>
        <end position="364"/>
    </location>
</feature>
<accession>A0A9P4Z1B3</accession>
<dbReference type="InterPro" id="IPR007184">
    <property type="entry name" value="Mannoside_phosphorylase"/>
</dbReference>
<organism evidence="4 5">
    <name type="scientific">Geosmithia morbida</name>
    <dbReference type="NCBI Taxonomy" id="1094350"/>
    <lineage>
        <taxon>Eukaryota</taxon>
        <taxon>Fungi</taxon>
        <taxon>Dikarya</taxon>
        <taxon>Ascomycota</taxon>
        <taxon>Pezizomycotina</taxon>
        <taxon>Sordariomycetes</taxon>
        <taxon>Hypocreomycetidae</taxon>
        <taxon>Hypocreales</taxon>
        <taxon>Bionectriaceae</taxon>
        <taxon>Geosmithia</taxon>
    </lineage>
</organism>
<dbReference type="InterPro" id="IPR023296">
    <property type="entry name" value="Glyco_hydro_beta-prop_sf"/>
</dbReference>
<evidence type="ECO:0000313" key="4">
    <source>
        <dbReference type="EMBL" id="KAF4125458.1"/>
    </source>
</evidence>
<sequence>MQLRSMLPALLLLSSPASSQIVSIQGSDTPPVIDGNSVEGDRNYEAPYFPLVGFKNFSGNPIMKPNPANGWESRYLYNPSAIVVDDRIFLIYRAQNDSLTSSIGLAWSSDGTSFTRYSNPILTPSESYETPGGCEDPRVIRVDGTFYMTYTGYDGEKARLCIATSTDLVHWEKHGPVLPDINDVWYDHSSPINSFLPRTGWSKSGCIMAEKQADGLYHMLFGDSYLYSAKSPDLLHWNYTVDGAPYAPSILPWEKGLMECGPPAIMTRDGKWIQIYNGVAVGLGGYKTKQYSTGELLLDPVSKPDGPPIARVEEPLLQPGSSDELTGQVDDVVFTEGLVQYHGEWFMYFGQSDTTLGVAIAPKQ</sequence>